<dbReference type="Proteomes" id="UP000663828">
    <property type="component" value="Unassembled WGS sequence"/>
</dbReference>
<dbReference type="InterPro" id="IPR002110">
    <property type="entry name" value="Ankyrin_rpt"/>
</dbReference>
<dbReference type="SMART" id="SM00248">
    <property type="entry name" value="ANK"/>
    <property type="match status" value="6"/>
</dbReference>
<dbReference type="EMBL" id="CAJNOJ010000063">
    <property type="protein sequence ID" value="CAF1004609.1"/>
    <property type="molecule type" value="Genomic_DNA"/>
</dbReference>
<evidence type="ECO:0000313" key="7">
    <source>
        <dbReference type="Proteomes" id="UP000663828"/>
    </source>
</evidence>
<sequence length="412" mass="46760">MSKVLLSYLFKTNLATFRSAILEENTDKICRILDFERDLLTKDIDNEGNTALLLAAEHSTPIIVRLLLDHGAVPDQTNTINLKTPLGILASKVYDDYHSHKAQKTLEMAKILLEYGAYVDKPIPYIYKDEASADYSGKETPLMIAVRKGNLPLVKLLIGKKANVNYVERQSGVRPIHYAISNGDETMFDLLDTAGALTPSIVMTGDNTLLHWFCYRKENDAHISILEKLIEKGFDINAQNLQQRTPLMVAVRNDMTNVCRILIQNNADIDKCDYNGNKAIDLSILGSECWKILLHITQTEKYKLQLRDNSVAKPRNTIIRKQKLDLARRRTTELSDIHNTTETRSEASTSSEEKVKDSAILSSNCTNKIIKDESESENSWRSSFRNKRKQLLSNKFRKQRALSVDTENATRL</sequence>
<evidence type="ECO:0000313" key="5">
    <source>
        <dbReference type="EMBL" id="CAF1004609.1"/>
    </source>
</evidence>
<evidence type="ECO:0000256" key="4">
    <source>
        <dbReference type="SAM" id="MobiDB-lite"/>
    </source>
</evidence>
<dbReference type="SUPFAM" id="SSF48403">
    <property type="entry name" value="Ankyrin repeat"/>
    <property type="match status" value="1"/>
</dbReference>
<dbReference type="Pfam" id="PF12796">
    <property type="entry name" value="Ank_2"/>
    <property type="match status" value="2"/>
</dbReference>
<evidence type="ECO:0000256" key="2">
    <source>
        <dbReference type="ARBA" id="ARBA00023043"/>
    </source>
</evidence>
<keyword evidence="7" id="KW-1185">Reference proteome</keyword>
<evidence type="ECO:0000256" key="3">
    <source>
        <dbReference type="PROSITE-ProRule" id="PRU00023"/>
    </source>
</evidence>
<reference evidence="6" key="1">
    <citation type="submission" date="2021-02" db="EMBL/GenBank/DDBJ databases">
        <authorList>
            <person name="Nowell W R."/>
        </authorList>
    </citation>
    <scope>NUCLEOTIDE SEQUENCE</scope>
</reference>
<organism evidence="6 7">
    <name type="scientific">Adineta ricciae</name>
    <name type="common">Rotifer</name>
    <dbReference type="NCBI Taxonomy" id="249248"/>
    <lineage>
        <taxon>Eukaryota</taxon>
        <taxon>Metazoa</taxon>
        <taxon>Spiralia</taxon>
        <taxon>Gnathifera</taxon>
        <taxon>Rotifera</taxon>
        <taxon>Eurotatoria</taxon>
        <taxon>Bdelloidea</taxon>
        <taxon>Adinetida</taxon>
        <taxon>Adinetidae</taxon>
        <taxon>Adineta</taxon>
    </lineage>
</organism>
<feature type="repeat" description="ANK" evidence="3">
    <location>
        <begin position="47"/>
        <end position="79"/>
    </location>
</feature>
<dbReference type="EMBL" id="CAJNOR010004076">
    <property type="protein sequence ID" value="CAF1473126.1"/>
    <property type="molecule type" value="Genomic_DNA"/>
</dbReference>
<feature type="region of interest" description="Disordered" evidence="4">
    <location>
        <begin position="335"/>
        <end position="357"/>
    </location>
</feature>
<accession>A0A815R7W3</accession>
<keyword evidence="1" id="KW-0677">Repeat</keyword>
<dbReference type="Gene3D" id="1.25.40.20">
    <property type="entry name" value="Ankyrin repeat-containing domain"/>
    <property type="match status" value="1"/>
</dbReference>
<dbReference type="Proteomes" id="UP000663852">
    <property type="component" value="Unassembled WGS sequence"/>
</dbReference>
<name>A0A815R7W3_ADIRI</name>
<evidence type="ECO:0000256" key="1">
    <source>
        <dbReference type="ARBA" id="ARBA00022737"/>
    </source>
</evidence>
<dbReference type="OrthoDB" id="448455at2759"/>
<proteinExistence type="predicted"/>
<dbReference type="PROSITE" id="PS50297">
    <property type="entry name" value="ANK_REP_REGION"/>
    <property type="match status" value="3"/>
</dbReference>
<dbReference type="InterPro" id="IPR036770">
    <property type="entry name" value="Ankyrin_rpt-contain_sf"/>
</dbReference>
<comment type="caution">
    <text evidence="6">The sequence shown here is derived from an EMBL/GenBank/DDBJ whole genome shotgun (WGS) entry which is preliminary data.</text>
</comment>
<gene>
    <name evidence="5" type="ORF">EDS130_LOCUS15061</name>
    <name evidence="6" type="ORF">XAT740_LOCUS38097</name>
</gene>
<dbReference type="PANTHER" id="PTHR24198:SF165">
    <property type="entry name" value="ANKYRIN REPEAT-CONTAINING PROTEIN-RELATED"/>
    <property type="match status" value="1"/>
</dbReference>
<feature type="repeat" description="ANK" evidence="3">
    <location>
        <begin position="242"/>
        <end position="274"/>
    </location>
</feature>
<evidence type="ECO:0000313" key="6">
    <source>
        <dbReference type="EMBL" id="CAF1473126.1"/>
    </source>
</evidence>
<dbReference type="PROSITE" id="PS50088">
    <property type="entry name" value="ANK_REPEAT"/>
    <property type="match status" value="3"/>
</dbReference>
<dbReference type="AlphaFoldDB" id="A0A815R7W3"/>
<dbReference type="Pfam" id="PF00023">
    <property type="entry name" value="Ank"/>
    <property type="match status" value="1"/>
</dbReference>
<protein>
    <submittedName>
        <fullName evidence="6">Uncharacterized protein</fullName>
    </submittedName>
</protein>
<keyword evidence="2 3" id="KW-0040">ANK repeat</keyword>
<feature type="repeat" description="ANK" evidence="3">
    <location>
        <begin position="137"/>
        <end position="169"/>
    </location>
</feature>
<dbReference type="PANTHER" id="PTHR24198">
    <property type="entry name" value="ANKYRIN REPEAT AND PROTEIN KINASE DOMAIN-CONTAINING PROTEIN"/>
    <property type="match status" value="1"/>
</dbReference>